<name>A0A8H4LBC2_9HYPO</name>
<protein>
    <submittedName>
        <fullName evidence="1">Uncharacterized protein</fullName>
    </submittedName>
</protein>
<dbReference type="AlphaFoldDB" id="A0A8H4LBC2"/>
<evidence type="ECO:0000313" key="2">
    <source>
        <dbReference type="Proteomes" id="UP000554235"/>
    </source>
</evidence>
<proteinExistence type="predicted"/>
<reference evidence="1 2" key="1">
    <citation type="submission" date="2020-01" db="EMBL/GenBank/DDBJ databases">
        <title>Identification and distribution of gene clusters putatively required for synthesis of sphingolipid metabolism inhibitors in phylogenetically diverse species of the filamentous fungus Fusarium.</title>
        <authorList>
            <person name="Kim H.-S."/>
            <person name="Busman M."/>
            <person name="Brown D.W."/>
            <person name="Divon H."/>
            <person name="Uhlig S."/>
            <person name="Proctor R.H."/>
        </authorList>
    </citation>
    <scope>NUCLEOTIDE SEQUENCE [LARGE SCALE GENOMIC DNA]</scope>
    <source>
        <strain evidence="1 2">NRRL 20459</strain>
    </source>
</reference>
<dbReference type="Proteomes" id="UP000554235">
    <property type="component" value="Unassembled WGS sequence"/>
</dbReference>
<accession>A0A8H4LBC2</accession>
<dbReference type="EMBL" id="JAADYS010001188">
    <property type="protein sequence ID" value="KAF4464454.1"/>
    <property type="molecule type" value="Genomic_DNA"/>
</dbReference>
<organism evidence="1 2">
    <name type="scientific">Fusarium albosuccineum</name>
    <dbReference type="NCBI Taxonomy" id="1237068"/>
    <lineage>
        <taxon>Eukaryota</taxon>
        <taxon>Fungi</taxon>
        <taxon>Dikarya</taxon>
        <taxon>Ascomycota</taxon>
        <taxon>Pezizomycotina</taxon>
        <taxon>Sordariomycetes</taxon>
        <taxon>Hypocreomycetidae</taxon>
        <taxon>Hypocreales</taxon>
        <taxon>Nectriaceae</taxon>
        <taxon>Fusarium</taxon>
        <taxon>Fusarium decemcellulare species complex</taxon>
    </lineage>
</organism>
<gene>
    <name evidence="1" type="ORF">FALBO_8718</name>
</gene>
<sequence>MAERALVCPDAPVAPSPVLPMWLQHSPAQSQDQQVPGAFLDWLCLFLFDLRVLPPGPSDSHLPAPSSFSCLNDRLSHANSSTANHRTDSSEASDDLFTFSSVRFASLSRFSRLGRLCLLLAPPNQPSFSSELVSESTRFSLTLTSPSNHRRILTTRASRTYLLDPFLSPRKGPGDPFNLLFSLLSEFCRKAVVETQPSPSPRRQPATT</sequence>
<comment type="caution">
    <text evidence="1">The sequence shown here is derived from an EMBL/GenBank/DDBJ whole genome shotgun (WGS) entry which is preliminary data.</text>
</comment>
<keyword evidence="2" id="KW-1185">Reference proteome</keyword>
<evidence type="ECO:0000313" key="1">
    <source>
        <dbReference type="EMBL" id="KAF4464454.1"/>
    </source>
</evidence>